<proteinExistence type="predicted"/>
<gene>
    <name evidence="2" type="ORF">SNEC2469_LOCUS33991</name>
</gene>
<name>A0A813C801_9DINO</name>
<evidence type="ECO:0000313" key="2">
    <source>
        <dbReference type="EMBL" id="CAE7940691.1"/>
    </source>
</evidence>
<dbReference type="AlphaFoldDB" id="A0A813C801"/>
<reference evidence="2" key="1">
    <citation type="submission" date="2021-02" db="EMBL/GenBank/DDBJ databases">
        <authorList>
            <person name="Dougan E. K."/>
            <person name="Rhodes N."/>
            <person name="Thang M."/>
            <person name="Chan C."/>
        </authorList>
    </citation>
    <scope>NUCLEOTIDE SEQUENCE</scope>
</reference>
<keyword evidence="3" id="KW-1185">Reference proteome</keyword>
<sequence>MAAVTHFKTDHMKQLLNPDLYRKIEAEVTDLEPILQTPNLGKGSQTERDTGSFRQAKRQKTAEAKPDPTEDEVANAARRFHAWLSKEQSPFRSFMFLTSAKNTFYTGHVAELVARAAVSEKPMRAEDFVTAMKARVHNPAAPTGTTTSASSTGGWFE</sequence>
<dbReference type="OrthoDB" id="447339at2759"/>
<evidence type="ECO:0000313" key="3">
    <source>
        <dbReference type="Proteomes" id="UP000601435"/>
    </source>
</evidence>
<dbReference type="Proteomes" id="UP000601435">
    <property type="component" value="Unassembled WGS sequence"/>
</dbReference>
<evidence type="ECO:0000256" key="1">
    <source>
        <dbReference type="SAM" id="MobiDB-lite"/>
    </source>
</evidence>
<dbReference type="EMBL" id="CAJNJA010092077">
    <property type="protein sequence ID" value="CAE7940691.1"/>
    <property type="molecule type" value="Genomic_DNA"/>
</dbReference>
<protein>
    <submittedName>
        <fullName evidence="2">Uncharacterized protein</fullName>
    </submittedName>
</protein>
<comment type="caution">
    <text evidence="2">The sequence shown here is derived from an EMBL/GenBank/DDBJ whole genome shotgun (WGS) entry which is preliminary data.</text>
</comment>
<organism evidence="2 3">
    <name type="scientific">Symbiodinium necroappetens</name>
    <dbReference type="NCBI Taxonomy" id="1628268"/>
    <lineage>
        <taxon>Eukaryota</taxon>
        <taxon>Sar</taxon>
        <taxon>Alveolata</taxon>
        <taxon>Dinophyceae</taxon>
        <taxon>Suessiales</taxon>
        <taxon>Symbiodiniaceae</taxon>
        <taxon>Symbiodinium</taxon>
    </lineage>
</organism>
<feature type="region of interest" description="Disordered" evidence="1">
    <location>
        <begin position="35"/>
        <end position="72"/>
    </location>
</feature>
<accession>A0A813C801</accession>